<dbReference type="InterPro" id="IPR009057">
    <property type="entry name" value="Homeodomain-like_sf"/>
</dbReference>
<feature type="domain" description="HPr" evidence="11">
    <location>
        <begin position="2"/>
        <end position="102"/>
    </location>
</feature>
<evidence type="ECO:0000259" key="11">
    <source>
        <dbReference type="PROSITE" id="PS51350"/>
    </source>
</evidence>
<dbReference type="GO" id="GO:0005524">
    <property type="term" value="F:ATP binding"/>
    <property type="evidence" value="ECO:0007669"/>
    <property type="project" value="UniProtKB-KW"/>
</dbReference>
<keyword evidence="4" id="KW-0805">Transcription regulation</keyword>
<dbReference type="Proteomes" id="UP000184536">
    <property type="component" value="Unassembled WGS sequence"/>
</dbReference>
<dbReference type="Gene3D" id="1.10.10.60">
    <property type="entry name" value="Homeodomain-like"/>
    <property type="match status" value="1"/>
</dbReference>
<dbReference type="PROSITE" id="PS51350">
    <property type="entry name" value="PTS_HPR_DOM"/>
    <property type="match status" value="1"/>
</dbReference>
<dbReference type="InterPro" id="IPR002078">
    <property type="entry name" value="Sigma_54_int"/>
</dbReference>
<keyword evidence="6" id="KW-0804">Transcription</keyword>
<reference evidence="13" key="1">
    <citation type="submission" date="2016-11" db="EMBL/GenBank/DDBJ databases">
        <authorList>
            <person name="Varghese N."/>
            <person name="Submissions S."/>
        </authorList>
    </citation>
    <scope>NUCLEOTIDE SEQUENCE [LARGE SCALE GENOMIC DNA]</scope>
    <source>
        <strain evidence="13">DSM 17957</strain>
    </source>
</reference>
<protein>
    <recommendedName>
        <fullName evidence="7">HTH-type transcriptional regulatory protein TyrR</fullName>
    </recommendedName>
</protein>
<dbReference type="SUPFAM" id="SSF55594">
    <property type="entry name" value="HPr-like"/>
    <property type="match status" value="1"/>
</dbReference>
<feature type="domain" description="Sigma-54 factor interaction" evidence="9">
    <location>
        <begin position="365"/>
        <end position="594"/>
    </location>
</feature>
<dbReference type="SMART" id="SM00382">
    <property type="entry name" value="AAA"/>
    <property type="match status" value="1"/>
</dbReference>
<dbReference type="Gene3D" id="3.40.50.300">
    <property type="entry name" value="P-loop containing nucleotide triphosphate hydrolases"/>
    <property type="match status" value="1"/>
</dbReference>
<evidence type="ECO:0000313" key="13">
    <source>
        <dbReference type="Proteomes" id="UP000184536"/>
    </source>
</evidence>
<dbReference type="InterPro" id="IPR025943">
    <property type="entry name" value="Sigma_54_int_dom_ATP-bd_2"/>
</dbReference>
<dbReference type="InterPro" id="IPR003593">
    <property type="entry name" value="AAA+_ATPase"/>
</dbReference>
<dbReference type="PANTHER" id="PTHR32071">
    <property type="entry name" value="TRANSCRIPTIONAL REGULATORY PROTEIN"/>
    <property type="match status" value="1"/>
</dbReference>
<evidence type="ECO:0000256" key="6">
    <source>
        <dbReference type="ARBA" id="ARBA00023163"/>
    </source>
</evidence>
<dbReference type="RefSeq" id="WP_110941758.1">
    <property type="nucleotide sequence ID" value="NZ_FQZV01000036.1"/>
</dbReference>
<keyword evidence="8" id="KW-0175">Coiled coil</keyword>
<keyword evidence="5" id="KW-0238">DNA-binding</keyword>
<dbReference type="SUPFAM" id="SSF46689">
    <property type="entry name" value="Homeodomain-like"/>
    <property type="match status" value="1"/>
</dbReference>
<dbReference type="PROSITE" id="PS00688">
    <property type="entry name" value="SIGMA54_INTERACT_3"/>
    <property type="match status" value="1"/>
</dbReference>
<keyword evidence="13" id="KW-1185">Reference proteome</keyword>
<dbReference type="CDD" id="cd00130">
    <property type="entry name" value="PAS"/>
    <property type="match status" value="2"/>
</dbReference>
<dbReference type="GO" id="GO:0003677">
    <property type="term" value="F:DNA binding"/>
    <property type="evidence" value="ECO:0007669"/>
    <property type="project" value="UniProtKB-KW"/>
</dbReference>
<evidence type="ECO:0000256" key="4">
    <source>
        <dbReference type="ARBA" id="ARBA00023015"/>
    </source>
</evidence>
<keyword evidence="12" id="KW-0808">Transferase</keyword>
<feature type="domain" description="PAS" evidence="10">
    <location>
        <begin position="114"/>
        <end position="180"/>
    </location>
</feature>
<dbReference type="PANTHER" id="PTHR32071:SF57">
    <property type="entry name" value="C4-DICARBOXYLATE TRANSPORT TRANSCRIPTIONAL REGULATORY PROTEIN DCTD"/>
    <property type="match status" value="1"/>
</dbReference>
<dbReference type="GO" id="GO:0016740">
    <property type="term" value="F:transferase activity"/>
    <property type="evidence" value="ECO:0007669"/>
    <property type="project" value="UniProtKB-KW"/>
</dbReference>
<keyword evidence="3" id="KW-0067">ATP-binding</keyword>
<dbReference type="PROSITE" id="PS00676">
    <property type="entry name" value="SIGMA54_INTERACT_2"/>
    <property type="match status" value="1"/>
</dbReference>
<dbReference type="SUPFAM" id="SSF52540">
    <property type="entry name" value="P-loop containing nucleoside triphosphate hydrolases"/>
    <property type="match status" value="1"/>
</dbReference>
<dbReference type="InterPro" id="IPR058031">
    <property type="entry name" value="AAA_lid_NorR"/>
</dbReference>
<dbReference type="Pfam" id="PF00158">
    <property type="entry name" value="Sigma54_activat"/>
    <property type="match status" value="1"/>
</dbReference>
<dbReference type="PROSITE" id="PS50045">
    <property type="entry name" value="SIGMA54_INTERACT_4"/>
    <property type="match status" value="1"/>
</dbReference>
<evidence type="ECO:0000256" key="2">
    <source>
        <dbReference type="ARBA" id="ARBA00022797"/>
    </source>
</evidence>
<evidence type="ECO:0000256" key="3">
    <source>
        <dbReference type="ARBA" id="ARBA00022840"/>
    </source>
</evidence>
<dbReference type="STRING" id="1121919.SAMN02745975_02670"/>
<dbReference type="InterPro" id="IPR035895">
    <property type="entry name" value="HPr-like_sf"/>
</dbReference>
<dbReference type="Pfam" id="PF25601">
    <property type="entry name" value="AAA_lid_14"/>
    <property type="match status" value="1"/>
</dbReference>
<dbReference type="FunFam" id="3.40.50.300:FF:000006">
    <property type="entry name" value="DNA-binding transcriptional regulator NtrC"/>
    <property type="match status" value="1"/>
</dbReference>
<dbReference type="InterPro" id="IPR027417">
    <property type="entry name" value="P-loop_NTPase"/>
</dbReference>
<dbReference type="NCBIfam" id="TIGR00229">
    <property type="entry name" value="sensory_box"/>
    <property type="match status" value="2"/>
</dbReference>
<evidence type="ECO:0000313" key="12">
    <source>
        <dbReference type="EMBL" id="SHJ70157.1"/>
    </source>
</evidence>
<evidence type="ECO:0000259" key="9">
    <source>
        <dbReference type="PROSITE" id="PS50045"/>
    </source>
</evidence>
<dbReference type="Gene3D" id="3.30.450.20">
    <property type="entry name" value="PAS domain"/>
    <property type="match status" value="2"/>
</dbReference>
<gene>
    <name evidence="12" type="ORF">SAMN02745975_02670</name>
</gene>
<evidence type="ECO:0000259" key="10">
    <source>
        <dbReference type="PROSITE" id="PS50112"/>
    </source>
</evidence>
<dbReference type="PROSITE" id="PS50112">
    <property type="entry name" value="PAS"/>
    <property type="match status" value="2"/>
</dbReference>
<evidence type="ECO:0000256" key="1">
    <source>
        <dbReference type="ARBA" id="ARBA00022741"/>
    </source>
</evidence>
<proteinExistence type="predicted"/>
<dbReference type="PROSITE" id="PS00675">
    <property type="entry name" value="SIGMA54_INTERACT_1"/>
    <property type="match status" value="1"/>
</dbReference>
<keyword evidence="1" id="KW-0547">Nucleotide-binding</keyword>
<dbReference type="Gene3D" id="1.10.8.60">
    <property type="match status" value="1"/>
</dbReference>
<dbReference type="InterPro" id="IPR000032">
    <property type="entry name" value="HPr-like"/>
</dbReference>
<feature type="coiled-coil region" evidence="8">
    <location>
        <begin position="321"/>
        <end position="351"/>
    </location>
</feature>
<dbReference type="Gene3D" id="3.30.1340.10">
    <property type="entry name" value="HPr-like"/>
    <property type="match status" value="1"/>
</dbReference>
<dbReference type="OrthoDB" id="9803970at2"/>
<feature type="domain" description="PAS" evidence="10">
    <location>
        <begin position="226"/>
        <end position="271"/>
    </location>
</feature>
<dbReference type="InterPro" id="IPR035965">
    <property type="entry name" value="PAS-like_dom_sf"/>
</dbReference>
<dbReference type="InterPro" id="IPR030828">
    <property type="entry name" value="HTH_TyrR"/>
</dbReference>
<dbReference type="SUPFAM" id="SSF55785">
    <property type="entry name" value="PYP-like sensor domain (PAS domain)"/>
    <property type="match status" value="2"/>
</dbReference>
<dbReference type="SMART" id="SM00091">
    <property type="entry name" value="PAS"/>
    <property type="match status" value="2"/>
</dbReference>
<keyword evidence="2" id="KW-0058">Aromatic hydrocarbons catabolism</keyword>
<dbReference type="GO" id="GO:0006355">
    <property type="term" value="P:regulation of DNA-templated transcription"/>
    <property type="evidence" value="ECO:0007669"/>
    <property type="project" value="InterPro"/>
</dbReference>
<organism evidence="12 13">
    <name type="scientific">Geosporobacter subterraneus DSM 17957</name>
    <dbReference type="NCBI Taxonomy" id="1121919"/>
    <lineage>
        <taxon>Bacteria</taxon>
        <taxon>Bacillati</taxon>
        <taxon>Bacillota</taxon>
        <taxon>Clostridia</taxon>
        <taxon>Peptostreptococcales</taxon>
        <taxon>Thermotaleaceae</taxon>
        <taxon>Geosporobacter</taxon>
    </lineage>
</organism>
<dbReference type="Pfam" id="PF18024">
    <property type="entry name" value="HTH_50"/>
    <property type="match status" value="1"/>
</dbReference>
<name>A0A1M6LG44_9FIRM</name>
<evidence type="ECO:0000256" key="7">
    <source>
        <dbReference type="ARBA" id="ARBA00029500"/>
    </source>
</evidence>
<dbReference type="InterPro" id="IPR025944">
    <property type="entry name" value="Sigma_54_int_dom_CS"/>
</dbReference>
<dbReference type="CDD" id="cd00009">
    <property type="entry name" value="AAA"/>
    <property type="match status" value="1"/>
</dbReference>
<evidence type="ECO:0000256" key="5">
    <source>
        <dbReference type="ARBA" id="ARBA00023125"/>
    </source>
</evidence>
<dbReference type="Pfam" id="PF00381">
    <property type="entry name" value="PTS-HPr"/>
    <property type="match status" value="1"/>
</dbReference>
<sequence length="678" mass="75870">MGKEIQVKITYSKGIHTRVAAMIVQKCQELMKKYQCRLFIRRERDNSVIPGNSMLALVSMKITEGEIIYVFSDQDRTEEAVEAFAAFLGGSFQLEQCNLDEIDNIIQHNTLASEKVFDSIVNGLIVVDHNNVISVFNKAAERITGITAKEALGKEANDIIDNSKLYEVLETGIEQIAFKQRIGSSTIVTNRTPIIADGKIIGAVATFQDISELESLSSELRSVQDLQQRFQHILENVDDAICMLDRNGVITYVNPAYERIMKIQQEEVVNKHIREVSPTGIRMQVLKEKTPQYGKIIRKENGTEIIANVSPIIIDGEMNGVVSLSKEITEIKRLAEKIEELSAKTKYLQEELSKKHEINKSFDIIVGKSGVLLEALSIASKASETDATVLIRGESGTGKELVAKGIHYASSRKNRPFIRVNCSAIPHNLLESELFGYEKGAFTGAIKQKLGKFELADEGTIFLDEIGDMDKEMQAKLLRVLQERELERIGGTKTIPISVRVIAATNRNLEEMVEQGTFRSDLYYRLNVIPVMLPPLRLRKGDIPIIVEHFIHKICSKYGISQKRISKEALACMEAYDWPGNVRELENIIERGLTLTRDEMITVGDLPTYIGIEKGEAGFRETAVTIGEDGDKIPTLEEVEKSLLALALKKHKSFHRAGKALGINHKTVAAKARKYNLI</sequence>
<dbReference type="InterPro" id="IPR025662">
    <property type="entry name" value="Sigma_54_int_dom_ATP-bd_1"/>
</dbReference>
<dbReference type="AlphaFoldDB" id="A0A1M6LG44"/>
<evidence type="ECO:0000256" key="8">
    <source>
        <dbReference type="SAM" id="Coils"/>
    </source>
</evidence>
<dbReference type="InterPro" id="IPR013767">
    <property type="entry name" value="PAS_fold"/>
</dbReference>
<dbReference type="EMBL" id="FQZV01000036">
    <property type="protein sequence ID" value="SHJ70157.1"/>
    <property type="molecule type" value="Genomic_DNA"/>
</dbReference>
<dbReference type="Pfam" id="PF00989">
    <property type="entry name" value="PAS"/>
    <property type="match status" value="2"/>
</dbReference>
<dbReference type="InterPro" id="IPR000014">
    <property type="entry name" value="PAS"/>
</dbReference>
<accession>A0A1M6LG44</accession>